<evidence type="ECO:0000256" key="1">
    <source>
        <dbReference type="ARBA" id="ARBA00022729"/>
    </source>
</evidence>
<dbReference type="AlphaFoldDB" id="A0A9X0CKH1"/>
<evidence type="ECO:0000256" key="2">
    <source>
        <dbReference type="ARBA" id="ARBA00023157"/>
    </source>
</evidence>
<keyword evidence="3" id="KW-0325">Glycoprotein</keyword>
<evidence type="ECO:0000313" key="10">
    <source>
        <dbReference type="EMBL" id="KAJ7353944.1"/>
    </source>
</evidence>
<keyword evidence="2" id="KW-1015">Disulfide bond</keyword>
<reference evidence="10" key="1">
    <citation type="submission" date="2023-01" db="EMBL/GenBank/DDBJ databases">
        <title>Genome assembly of the deep-sea coral Lophelia pertusa.</title>
        <authorList>
            <person name="Herrera S."/>
            <person name="Cordes E."/>
        </authorList>
    </citation>
    <scope>NUCLEOTIDE SEQUENCE</scope>
    <source>
        <strain evidence="10">USNM1676648</strain>
        <tissue evidence="10">Polyp</tissue>
    </source>
</reference>
<dbReference type="InterPro" id="IPR001507">
    <property type="entry name" value="ZP_dom"/>
</dbReference>
<evidence type="ECO:0000313" key="11">
    <source>
        <dbReference type="Proteomes" id="UP001163046"/>
    </source>
</evidence>
<dbReference type="PROSITE" id="PS01180">
    <property type="entry name" value="CUB"/>
    <property type="match status" value="2"/>
</dbReference>
<dbReference type="PANTHER" id="PTHR14002">
    <property type="entry name" value="ENDOGLIN/TGF-BETA RECEPTOR TYPE III"/>
    <property type="match status" value="1"/>
</dbReference>
<dbReference type="InterPro" id="IPR000859">
    <property type="entry name" value="CUB_dom"/>
</dbReference>
<feature type="compositionally biased region" description="Polar residues" evidence="5">
    <location>
        <begin position="733"/>
        <end position="754"/>
    </location>
</feature>
<dbReference type="Gene3D" id="2.60.40.3210">
    <property type="entry name" value="Zona pellucida, ZP-N domain"/>
    <property type="match status" value="1"/>
</dbReference>
<dbReference type="Gene3D" id="2.60.40.4100">
    <property type="entry name" value="Zona pellucida, ZP-C domain"/>
    <property type="match status" value="1"/>
</dbReference>
<protein>
    <submittedName>
        <fullName evidence="10">Zona pellucida (ZP) domain</fullName>
    </submittedName>
</protein>
<feature type="domain" description="CUB" evidence="8">
    <location>
        <begin position="30"/>
        <end position="144"/>
    </location>
</feature>
<feature type="chain" id="PRO_5040926126" evidence="7">
    <location>
        <begin position="26"/>
        <end position="1116"/>
    </location>
</feature>
<proteinExistence type="predicted"/>
<evidence type="ECO:0000256" key="3">
    <source>
        <dbReference type="ARBA" id="ARBA00023180"/>
    </source>
</evidence>
<keyword evidence="6" id="KW-0812">Transmembrane</keyword>
<feature type="signal peptide" evidence="7">
    <location>
        <begin position="1"/>
        <end position="25"/>
    </location>
</feature>
<dbReference type="Pfam" id="PF23344">
    <property type="entry name" value="ZP-N"/>
    <property type="match status" value="1"/>
</dbReference>
<evidence type="ECO:0000256" key="4">
    <source>
        <dbReference type="PROSITE-ProRule" id="PRU00059"/>
    </source>
</evidence>
<keyword evidence="11" id="KW-1185">Reference proteome</keyword>
<gene>
    <name evidence="10" type="primary">CUZD1_4</name>
    <name evidence="10" type="ORF">OS493_031085</name>
</gene>
<dbReference type="Pfam" id="PF00100">
    <property type="entry name" value="Zona_pellucida"/>
    <property type="match status" value="1"/>
</dbReference>
<organism evidence="10 11">
    <name type="scientific">Desmophyllum pertusum</name>
    <dbReference type="NCBI Taxonomy" id="174260"/>
    <lineage>
        <taxon>Eukaryota</taxon>
        <taxon>Metazoa</taxon>
        <taxon>Cnidaria</taxon>
        <taxon>Anthozoa</taxon>
        <taxon>Hexacorallia</taxon>
        <taxon>Scleractinia</taxon>
        <taxon>Caryophylliina</taxon>
        <taxon>Caryophylliidae</taxon>
        <taxon>Desmophyllum</taxon>
    </lineage>
</organism>
<dbReference type="CDD" id="cd00041">
    <property type="entry name" value="CUB"/>
    <property type="match status" value="2"/>
</dbReference>
<comment type="caution">
    <text evidence="10">The sequence shown here is derived from an EMBL/GenBank/DDBJ whole genome shotgun (WGS) entry which is preliminary data.</text>
</comment>
<dbReference type="PROSITE" id="PS51034">
    <property type="entry name" value="ZP_2"/>
    <property type="match status" value="1"/>
</dbReference>
<evidence type="ECO:0000259" key="8">
    <source>
        <dbReference type="PROSITE" id="PS01180"/>
    </source>
</evidence>
<evidence type="ECO:0000256" key="5">
    <source>
        <dbReference type="SAM" id="MobiDB-lite"/>
    </source>
</evidence>
<evidence type="ECO:0000256" key="6">
    <source>
        <dbReference type="SAM" id="Phobius"/>
    </source>
</evidence>
<dbReference type="SUPFAM" id="SSF49854">
    <property type="entry name" value="Spermadhesin, CUB domain"/>
    <property type="match status" value="2"/>
</dbReference>
<comment type="caution">
    <text evidence="4">Lacks conserved residue(s) required for the propagation of feature annotation.</text>
</comment>
<feature type="region of interest" description="Disordered" evidence="5">
    <location>
        <begin position="706"/>
        <end position="754"/>
    </location>
</feature>
<feature type="domain" description="CUB" evidence="8">
    <location>
        <begin position="161"/>
        <end position="280"/>
    </location>
</feature>
<keyword evidence="6" id="KW-1133">Transmembrane helix</keyword>
<dbReference type="InterPro" id="IPR048290">
    <property type="entry name" value="ZP_chr"/>
</dbReference>
<feature type="compositionally biased region" description="Basic and acidic residues" evidence="5">
    <location>
        <begin position="718"/>
        <end position="731"/>
    </location>
</feature>
<dbReference type="SMART" id="SM00042">
    <property type="entry name" value="CUB"/>
    <property type="match status" value="2"/>
</dbReference>
<accession>A0A9X0CKH1</accession>
<dbReference type="SMART" id="SM00241">
    <property type="entry name" value="ZP"/>
    <property type="match status" value="1"/>
</dbReference>
<dbReference type="Proteomes" id="UP001163046">
    <property type="component" value="Unassembled WGS sequence"/>
</dbReference>
<feature type="domain" description="ZP" evidence="9">
    <location>
        <begin position="763"/>
        <end position="1013"/>
    </location>
</feature>
<dbReference type="Gene3D" id="2.60.120.290">
    <property type="entry name" value="Spermadhesin, CUB domain"/>
    <property type="match status" value="2"/>
</dbReference>
<dbReference type="InterPro" id="IPR055355">
    <property type="entry name" value="ZP-C"/>
</dbReference>
<dbReference type="InterPro" id="IPR055356">
    <property type="entry name" value="ZP-N"/>
</dbReference>
<dbReference type="EMBL" id="MU827336">
    <property type="protein sequence ID" value="KAJ7353944.1"/>
    <property type="molecule type" value="Genomic_DNA"/>
</dbReference>
<dbReference type="OrthoDB" id="9987373at2759"/>
<dbReference type="InterPro" id="IPR042235">
    <property type="entry name" value="ZP-C_dom"/>
</dbReference>
<evidence type="ECO:0000256" key="7">
    <source>
        <dbReference type="SAM" id="SignalP"/>
    </source>
</evidence>
<evidence type="ECO:0000259" key="9">
    <source>
        <dbReference type="PROSITE" id="PS51034"/>
    </source>
</evidence>
<dbReference type="InterPro" id="IPR035914">
    <property type="entry name" value="Sperma_CUB_dom_sf"/>
</dbReference>
<dbReference type="PANTHER" id="PTHR14002:SF43">
    <property type="entry name" value="DELTA-LIKE PROTEIN"/>
    <property type="match status" value="1"/>
</dbReference>
<sequence length="1116" mass="122553">MNLLLFSKLLLVGAVWAPFLTEAEANIEACSPSNTNIVIDAQVPGVLSTPIFPDGSTDSSCIWKIQAAGNFRLAITIEVLTLNGADDFLVIRDGASTFSPLIGKYGPCASGSLTLFSSGSSAFLQTVSAVFSENDKLRITYKPTDPDDIDCSNGENPPNLCGINTELRGLSGVITSPNFPNNYDADETCVWTINAPPGYRVQFTIRWIGIEDHRYSRPGTCGDDAISVSEYRGNNTRDVKVFCGCKTLFSFVSYMEKMWLRFDSYKKNNWPGFYATYHALTSEECPAGKTDCAQKNTGPIGFNAQGQVCTTTVKTSSEAALPQGTSSSLTSSVKSLAMEESLTRSKALQIKTTVKSKSSEDIAWHPMTSTPLLVSHKPAQRTSLKQMQTQLDISPSRISPTSSSGSVLHSSEVIMHTSVSSLKSSNLELASVLTSDSITPIGQLKPSRDVLTSVELRDIKGASTSRDQTRSSYMELATVVTSSPEYPKQTLERATSSFKVSGTYFAQIEDSNSIPPIGQLKLSRDVLTSVGSLDIKGTSIFSNETGVFKARLSTASYQSKSLAPGQTEAINPIASAGSHQRETLVPEETQVKGSSMAADYKTRQSIKPSDSIGSYQNETSMPRETKTVVHATSIADVIKPSASTGSYPSETFVPETDVEKISTATEYKNEGITPSASIGSYQSVTLIAKRTTPVVPTISLTRLDHVNSQSEHVNPASESEHIKPSKAREETSAAPQATLVEQTTTKHPPVTGTDSTPKGLVVKCTHYAMEITISRILRPYLDISSLHLQDPSCKASFSNDTHAFLSAPLEECGTQQMTSKDYFIYLNTMTGDEKSSTSSADITRKGRVKFEFQCSFRKLHVLSIVSYSTRRKVVRTADGDGVGNFTFEMDMFKDPKYDIVVNQYPVKVYPSQPMYLQVNVKSRDRNLLTFLEKCWVTPTPDPRDQTRHTIIEQGCSRDSTLQYLYKKSSIQKFTFKAFSFRHVMSSRLYVHCKVVTCRQSDTGSVCDRGCMEGSRHRRENKAFIMDKEVFLSLGPVNFQNQSEGHSAQSHEPVAYVTALASVLGALALILFIAIVILILRRRKLHKNKNNTWILLATREHNVQEGHQKQQIPQAEM</sequence>
<feature type="compositionally biased region" description="Polar residues" evidence="5">
    <location>
        <begin position="603"/>
        <end position="620"/>
    </location>
</feature>
<feature type="region of interest" description="Disordered" evidence="5">
    <location>
        <begin position="588"/>
        <end position="625"/>
    </location>
</feature>
<keyword evidence="1 7" id="KW-0732">Signal</keyword>
<feature type="transmembrane region" description="Helical" evidence="6">
    <location>
        <begin position="1053"/>
        <end position="1079"/>
    </location>
</feature>
<dbReference type="Pfam" id="PF00431">
    <property type="entry name" value="CUB"/>
    <property type="match status" value="2"/>
</dbReference>
<dbReference type="PRINTS" id="PR00023">
    <property type="entry name" value="ZPELLUCIDA"/>
</dbReference>
<keyword evidence="6" id="KW-0472">Membrane</keyword>
<name>A0A9X0CKH1_9CNID</name>